<sequence>FGIDTERATVRELAKRKLMKITSETKRTPRMGRQPAHGPELWAAITATGSQALVISRDPDSRRRAVDAISVSTVLEVEGHGYGWVHGTTPRASRIKLAGLLTVSQIERLDAHLVKPVRTAKKKSAKKSKPRVVSPSDADIVKIGHHQGKLGNNFDSAKSEYHRRFRSYPKGHAQRLLTSSWEQGKKDRLIERQKPKHKRPKPTTKKGETLLLFALNGD</sequence>
<accession>A0A0F9QAX1</accession>
<name>A0A0F9QAX1_9ZZZZ</name>
<evidence type="ECO:0000256" key="1">
    <source>
        <dbReference type="SAM" id="MobiDB-lite"/>
    </source>
</evidence>
<comment type="caution">
    <text evidence="2">The sequence shown here is derived from an EMBL/GenBank/DDBJ whole genome shotgun (WGS) entry which is preliminary data.</text>
</comment>
<proteinExistence type="predicted"/>
<feature type="compositionally biased region" description="Basic and acidic residues" evidence="1">
    <location>
        <begin position="183"/>
        <end position="193"/>
    </location>
</feature>
<protein>
    <submittedName>
        <fullName evidence="2">Uncharacterized protein</fullName>
    </submittedName>
</protein>
<organism evidence="2">
    <name type="scientific">marine sediment metagenome</name>
    <dbReference type="NCBI Taxonomy" id="412755"/>
    <lineage>
        <taxon>unclassified sequences</taxon>
        <taxon>metagenomes</taxon>
        <taxon>ecological metagenomes</taxon>
    </lineage>
</organism>
<feature type="non-terminal residue" evidence="2">
    <location>
        <position position="1"/>
    </location>
</feature>
<dbReference type="EMBL" id="LAZR01004259">
    <property type="protein sequence ID" value="KKN10286.1"/>
    <property type="molecule type" value="Genomic_DNA"/>
</dbReference>
<gene>
    <name evidence="2" type="ORF">LCGC14_1038280</name>
</gene>
<evidence type="ECO:0000313" key="2">
    <source>
        <dbReference type="EMBL" id="KKN10286.1"/>
    </source>
</evidence>
<reference evidence="2" key="1">
    <citation type="journal article" date="2015" name="Nature">
        <title>Complex archaea that bridge the gap between prokaryotes and eukaryotes.</title>
        <authorList>
            <person name="Spang A."/>
            <person name="Saw J.H."/>
            <person name="Jorgensen S.L."/>
            <person name="Zaremba-Niedzwiedzka K."/>
            <person name="Martijn J."/>
            <person name="Lind A.E."/>
            <person name="van Eijk R."/>
            <person name="Schleper C."/>
            <person name="Guy L."/>
            <person name="Ettema T.J."/>
        </authorList>
    </citation>
    <scope>NUCLEOTIDE SEQUENCE</scope>
</reference>
<feature type="compositionally biased region" description="Basic residues" evidence="1">
    <location>
        <begin position="194"/>
        <end position="204"/>
    </location>
</feature>
<dbReference type="AlphaFoldDB" id="A0A0F9QAX1"/>
<feature type="region of interest" description="Disordered" evidence="1">
    <location>
        <begin position="168"/>
        <end position="208"/>
    </location>
</feature>